<dbReference type="EMBL" id="BAAFSF010000004">
    <property type="protein sequence ID" value="GAB1252283.1"/>
    <property type="molecule type" value="Genomic_DNA"/>
</dbReference>
<dbReference type="Proteomes" id="UP001628220">
    <property type="component" value="Unassembled WGS sequence"/>
</dbReference>
<dbReference type="SUPFAM" id="SSF54913">
    <property type="entry name" value="GlnB-like"/>
    <property type="match status" value="1"/>
</dbReference>
<evidence type="ECO:0000313" key="2">
    <source>
        <dbReference type="Proteomes" id="UP001628220"/>
    </source>
</evidence>
<evidence type="ECO:0000313" key="1">
    <source>
        <dbReference type="EMBL" id="GAB1252283.1"/>
    </source>
</evidence>
<comment type="caution">
    <text evidence="1">The sequence shown here is derived from an EMBL/GenBank/DDBJ whole genome shotgun (WGS) entry which is preliminary data.</text>
</comment>
<keyword evidence="2" id="KW-1185">Reference proteome</keyword>
<accession>A0ABQ0E3R6</accession>
<organism evidence="1 2">
    <name type="scientific">Porphyromonas miyakawae</name>
    <dbReference type="NCBI Taxonomy" id="3137470"/>
    <lineage>
        <taxon>Bacteria</taxon>
        <taxon>Pseudomonadati</taxon>
        <taxon>Bacteroidota</taxon>
        <taxon>Bacteroidia</taxon>
        <taxon>Bacteroidales</taxon>
        <taxon>Porphyromonadaceae</taxon>
        <taxon>Porphyromonas</taxon>
    </lineage>
</organism>
<sequence length="100" mass="11099">MNEQRAVFIAYNRAHHGIIVDTLQKMNLRGYTEWNDVLGKGSKTGEPHLGSHAWPTVNGAMLVICSAEQSKNLLAALRKIDQSVPRLGLRAFTWSVLDAI</sequence>
<protein>
    <recommendedName>
        <fullName evidence="3">Nitrogen regulatory protein P-II family</fullName>
    </recommendedName>
</protein>
<dbReference type="InterPro" id="IPR011322">
    <property type="entry name" value="N-reg_PII-like_a/b"/>
</dbReference>
<gene>
    <name evidence="1" type="ORF">Tsumi_13890</name>
</gene>
<name>A0ABQ0E3R6_9PORP</name>
<evidence type="ECO:0008006" key="3">
    <source>
        <dbReference type="Google" id="ProtNLM"/>
    </source>
</evidence>
<dbReference type="InterPro" id="IPR015867">
    <property type="entry name" value="N-reg_PII/ATP_PRibTrfase_C"/>
</dbReference>
<dbReference type="NCBIfam" id="NF045581">
    <property type="entry name" value="PG0541_fam"/>
    <property type="match status" value="1"/>
</dbReference>
<dbReference type="RefSeq" id="WP_411916040.1">
    <property type="nucleotide sequence ID" value="NZ_BAAFSF010000004.1"/>
</dbReference>
<reference evidence="1 2" key="1">
    <citation type="journal article" date="2025" name="Int. J. Syst. Evol. Microbiol.">
        <title>Desulfovibrio falkowii sp. nov., Porphyromonas miyakawae sp. nov., Mediterraneibacter flintii sp. nov. and Owariibacterium komagatae gen. nov., sp. nov., isolated from human faeces.</title>
        <authorList>
            <person name="Hamaguchi T."/>
            <person name="Ohara M."/>
            <person name="Hisatomi A."/>
            <person name="Sekiguchi K."/>
            <person name="Takeda J.I."/>
            <person name="Ueyama J."/>
            <person name="Ito M."/>
            <person name="Nishiwaki H."/>
            <person name="Ogi T."/>
            <person name="Hirayama M."/>
            <person name="Ohkuma M."/>
            <person name="Sakamoto M."/>
            <person name="Ohno K."/>
        </authorList>
    </citation>
    <scope>NUCLEOTIDE SEQUENCE [LARGE SCALE GENOMIC DNA]</scope>
    <source>
        <strain evidence="1 2">13CB11C</strain>
    </source>
</reference>
<proteinExistence type="predicted"/>
<dbReference type="Gene3D" id="3.30.70.120">
    <property type="match status" value="1"/>
</dbReference>